<dbReference type="Proteomes" id="UP000295680">
    <property type="component" value="Unassembled WGS sequence"/>
</dbReference>
<protein>
    <submittedName>
        <fullName evidence="2">Methyltransferase family protein</fullName>
    </submittedName>
</protein>
<dbReference type="GO" id="GO:0032259">
    <property type="term" value="P:methylation"/>
    <property type="evidence" value="ECO:0007669"/>
    <property type="project" value="UniProtKB-KW"/>
</dbReference>
<dbReference type="OrthoDB" id="3763870at2"/>
<dbReference type="InterPro" id="IPR029063">
    <property type="entry name" value="SAM-dependent_MTases_sf"/>
</dbReference>
<keyword evidence="3" id="KW-1185">Reference proteome</keyword>
<comment type="caution">
    <text evidence="2">The sequence shown here is derived from an EMBL/GenBank/DDBJ whole genome shotgun (WGS) entry which is preliminary data.</text>
</comment>
<dbReference type="PANTHER" id="PTHR43591">
    <property type="entry name" value="METHYLTRANSFERASE"/>
    <property type="match status" value="1"/>
</dbReference>
<dbReference type="CDD" id="cd02440">
    <property type="entry name" value="AdoMet_MTases"/>
    <property type="match status" value="1"/>
</dbReference>
<dbReference type="GO" id="GO:0008757">
    <property type="term" value="F:S-adenosylmethionine-dependent methyltransferase activity"/>
    <property type="evidence" value="ECO:0007669"/>
    <property type="project" value="InterPro"/>
</dbReference>
<proteinExistence type="predicted"/>
<sequence length="260" mass="27741">MTGTPAELAGEHWGARARDWAEVQQRTILPASLAVLDELGPWAGQSLLDVGCGTGEFVQLAGDRGAVVSGLDASAALIEIARARNPTGRFLVGDMEHIPFPAAEFSVVTAFNSLHFASSPDRVVAEAMRVTRPGGRIVVATWGPLLQCDALTYLLDLGGLMPPGPEPALDLSDPGTLHRLLSRAGLVPSPWRTVPCPWVYQDLDTALRGLLSTGSATCAINYSGRDRVVETVTESISPYRRTDGSYVLHNTCFYVTALVS</sequence>
<accession>A0A4R2JKX2</accession>
<dbReference type="AlphaFoldDB" id="A0A4R2JKX2"/>
<dbReference type="EMBL" id="SLWS01000008">
    <property type="protein sequence ID" value="TCO54825.1"/>
    <property type="molecule type" value="Genomic_DNA"/>
</dbReference>
<gene>
    <name evidence="2" type="ORF">EV192_108113</name>
</gene>
<keyword evidence="2" id="KW-0808">Transferase</keyword>
<name>A0A4R2JKX2_9PSEU</name>
<keyword evidence="2" id="KW-0489">Methyltransferase</keyword>
<dbReference type="Pfam" id="PF08241">
    <property type="entry name" value="Methyltransf_11"/>
    <property type="match status" value="1"/>
</dbReference>
<dbReference type="Gene3D" id="3.40.50.150">
    <property type="entry name" value="Vaccinia Virus protein VP39"/>
    <property type="match status" value="1"/>
</dbReference>
<evidence type="ECO:0000313" key="2">
    <source>
        <dbReference type="EMBL" id="TCO54825.1"/>
    </source>
</evidence>
<dbReference type="InterPro" id="IPR013216">
    <property type="entry name" value="Methyltransf_11"/>
</dbReference>
<dbReference type="SUPFAM" id="SSF53335">
    <property type="entry name" value="S-adenosyl-L-methionine-dependent methyltransferases"/>
    <property type="match status" value="1"/>
</dbReference>
<feature type="domain" description="Methyltransferase type 11" evidence="1">
    <location>
        <begin position="48"/>
        <end position="139"/>
    </location>
</feature>
<dbReference type="RefSeq" id="WP_132122618.1">
    <property type="nucleotide sequence ID" value="NZ_SLWS01000008.1"/>
</dbReference>
<evidence type="ECO:0000313" key="3">
    <source>
        <dbReference type="Proteomes" id="UP000295680"/>
    </source>
</evidence>
<dbReference type="PANTHER" id="PTHR43591:SF24">
    <property type="entry name" value="2-METHOXY-6-POLYPRENYL-1,4-BENZOQUINOL METHYLASE, MITOCHONDRIAL"/>
    <property type="match status" value="1"/>
</dbReference>
<evidence type="ECO:0000259" key="1">
    <source>
        <dbReference type="Pfam" id="PF08241"/>
    </source>
</evidence>
<reference evidence="2 3" key="1">
    <citation type="submission" date="2019-03" db="EMBL/GenBank/DDBJ databases">
        <title>Genomic Encyclopedia of Type Strains, Phase IV (KMG-IV): sequencing the most valuable type-strain genomes for metagenomic binning, comparative biology and taxonomic classification.</title>
        <authorList>
            <person name="Goeker M."/>
        </authorList>
    </citation>
    <scope>NUCLEOTIDE SEQUENCE [LARGE SCALE GENOMIC DNA]</scope>
    <source>
        <strain evidence="2 3">DSM 45934</strain>
    </source>
</reference>
<organism evidence="2 3">
    <name type="scientific">Actinocrispum wychmicini</name>
    <dbReference type="NCBI Taxonomy" id="1213861"/>
    <lineage>
        <taxon>Bacteria</taxon>
        <taxon>Bacillati</taxon>
        <taxon>Actinomycetota</taxon>
        <taxon>Actinomycetes</taxon>
        <taxon>Pseudonocardiales</taxon>
        <taxon>Pseudonocardiaceae</taxon>
        <taxon>Actinocrispum</taxon>
    </lineage>
</organism>